<evidence type="ECO:0000259" key="1">
    <source>
        <dbReference type="Pfam" id="PF01408"/>
    </source>
</evidence>
<accession>A0A1H8FHC5</accession>
<dbReference type="OrthoDB" id="9815825at2"/>
<dbReference type="Pfam" id="PF22725">
    <property type="entry name" value="GFO_IDH_MocA_C3"/>
    <property type="match status" value="1"/>
</dbReference>
<dbReference type="SUPFAM" id="SSF55347">
    <property type="entry name" value="Glyceraldehyde-3-phosphate dehydrogenase-like, C-terminal domain"/>
    <property type="match status" value="1"/>
</dbReference>
<feature type="domain" description="Gfo/Idh/MocA-like oxidoreductase N-terminal" evidence="1">
    <location>
        <begin position="2"/>
        <end position="120"/>
    </location>
</feature>
<dbReference type="EMBL" id="FOCQ01000008">
    <property type="protein sequence ID" value="SEN31139.1"/>
    <property type="molecule type" value="Genomic_DNA"/>
</dbReference>
<gene>
    <name evidence="3" type="ORF">SAMN05444955_108199</name>
</gene>
<dbReference type="SUPFAM" id="SSF51735">
    <property type="entry name" value="NAD(P)-binding Rossmann-fold domains"/>
    <property type="match status" value="1"/>
</dbReference>
<evidence type="ECO:0000259" key="2">
    <source>
        <dbReference type="Pfam" id="PF22725"/>
    </source>
</evidence>
<dbReference type="AlphaFoldDB" id="A0A1H8FHC5"/>
<dbReference type="InterPro" id="IPR000683">
    <property type="entry name" value="Gfo/Idh/MocA-like_OxRdtase_N"/>
</dbReference>
<dbReference type="Pfam" id="PF01408">
    <property type="entry name" value="GFO_IDH_MocA"/>
    <property type="match status" value="1"/>
</dbReference>
<reference evidence="3 4" key="1">
    <citation type="submission" date="2016-10" db="EMBL/GenBank/DDBJ databases">
        <authorList>
            <person name="de Groot N.N."/>
        </authorList>
    </citation>
    <scope>NUCLEOTIDE SEQUENCE [LARGE SCALE GENOMIC DNA]</scope>
    <source>
        <strain evidence="3 4">DSM 46701</strain>
    </source>
</reference>
<dbReference type="PANTHER" id="PTHR43249:SF1">
    <property type="entry name" value="D-GLUCOSIDE 3-DEHYDROGENASE"/>
    <property type="match status" value="1"/>
</dbReference>
<organism evidence="3 4">
    <name type="scientific">Lihuaxuella thermophila</name>
    <dbReference type="NCBI Taxonomy" id="1173111"/>
    <lineage>
        <taxon>Bacteria</taxon>
        <taxon>Bacillati</taxon>
        <taxon>Bacillota</taxon>
        <taxon>Bacilli</taxon>
        <taxon>Bacillales</taxon>
        <taxon>Thermoactinomycetaceae</taxon>
        <taxon>Lihuaxuella</taxon>
    </lineage>
</organism>
<dbReference type="InterPro" id="IPR036291">
    <property type="entry name" value="NAD(P)-bd_dom_sf"/>
</dbReference>
<dbReference type="InterPro" id="IPR055170">
    <property type="entry name" value="GFO_IDH_MocA-like_dom"/>
</dbReference>
<dbReference type="Proteomes" id="UP000199695">
    <property type="component" value="Unassembled WGS sequence"/>
</dbReference>
<name>A0A1H8FHC5_9BACL</name>
<sequence length="320" mass="35310">MLNIGFVGVGGIAQVHLRNIARMEGARVAAVYDINTERANEVARQYDCKAYSSLIDLLDGEKPDGVYICLPPFAHGETELEIVKRGIPMFIEKPLAAEREPADQILQAVEEKKLLTSVGYHWRYSDASDAAKAALAGRTPGMVMGYWLGDMPMVGWWRQMDKSGGQMVEQTTHIVDLARYLLGDVTEVYAVYGNRGMKEIVEGVTVPDVGSITLKFASGAVGTVSNSCLLDQYYTVGLNIVTRDLVLEVRRNSFTERRKGEARTVQNSSDPYYVEDEVFIEAIRTGDASKIRSDYADAYRTHLVTVAANESAVSGRPVQL</sequence>
<protein>
    <submittedName>
        <fullName evidence="3">Predicted dehydrogenase</fullName>
    </submittedName>
</protein>
<dbReference type="STRING" id="1173111.SAMN05444955_108199"/>
<proteinExistence type="predicted"/>
<dbReference type="Gene3D" id="3.40.50.720">
    <property type="entry name" value="NAD(P)-binding Rossmann-like Domain"/>
    <property type="match status" value="1"/>
</dbReference>
<evidence type="ECO:0000313" key="4">
    <source>
        <dbReference type="Proteomes" id="UP000199695"/>
    </source>
</evidence>
<dbReference type="RefSeq" id="WP_089968849.1">
    <property type="nucleotide sequence ID" value="NZ_FOCQ01000008.1"/>
</dbReference>
<dbReference type="GO" id="GO:0000166">
    <property type="term" value="F:nucleotide binding"/>
    <property type="evidence" value="ECO:0007669"/>
    <property type="project" value="InterPro"/>
</dbReference>
<dbReference type="Gene3D" id="3.30.360.10">
    <property type="entry name" value="Dihydrodipicolinate Reductase, domain 2"/>
    <property type="match status" value="1"/>
</dbReference>
<dbReference type="PANTHER" id="PTHR43249">
    <property type="entry name" value="UDP-N-ACETYL-2-AMINO-2-DEOXY-D-GLUCURONATE OXIDASE"/>
    <property type="match status" value="1"/>
</dbReference>
<evidence type="ECO:0000313" key="3">
    <source>
        <dbReference type="EMBL" id="SEN31139.1"/>
    </source>
</evidence>
<keyword evidence="4" id="KW-1185">Reference proteome</keyword>
<dbReference type="InterPro" id="IPR052515">
    <property type="entry name" value="Gfo/Idh/MocA_Oxidoreductase"/>
</dbReference>
<feature type="domain" description="GFO/IDH/MocA-like oxidoreductase" evidence="2">
    <location>
        <begin position="149"/>
        <end position="240"/>
    </location>
</feature>